<dbReference type="EMBL" id="JACHNY010000007">
    <property type="protein sequence ID" value="MBB4618988.1"/>
    <property type="molecule type" value="Genomic_DNA"/>
</dbReference>
<keyword evidence="2" id="KW-1185">Reference proteome</keyword>
<dbReference type="AlphaFoldDB" id="A0A7W7AL07"/>
<gene>
    <name evidence="1" type="ORF">GGQ96_003138</name>
</gene>
<organism evidence="1 2">
    <name type="scientific">Sphingomonas abaci</name>
    <dbReference type="NCBI Taxonomy" id="237611"/>
    <lineage>
        <taxon>Bacteria</taxon>
        <taxon>Pseudomonadati</taxon>
        <taxon>Pseudomonadota</taxon>
        <taxon>Alphaproteobacteria</taxon>
        <taxon>Sphingomonadales</taxon>
        <taxon>Sphingomonadaceae</taxon>
        <taxon>Sphingomonas</taxon>
    </lineage>
</organism>
<name>A0A7W7AL07_9SPHN</name>
<evidence type="ECO:0000313" key="1">
    <source>
        <dbReference type="EMBL" id="MBB4618988.1"/>
    </source>
</evidence>
<protein>
    <submittedName>
        <fullName evidence="1">Uncharacterized protein</fullName>
    </submittedName>
</protein>
<reference evidence="1 2" key="1">
    <citation type="submission" date="2020-08" db="EMBL/GenBank/DDBJ databases">
        <title>Genomic Encyclopedia of Type Strains, Phase IV (KMG-IV): sequencing the most valuable type-strain genomes for metagenomic binning, comparative biology and taxonomic classification.</title>
        <authorList>
            <person name="Goeker M."/>
        </authorList>
    </citation>
    <scope>NUCLEOTIDE SEQUENCE [LARGE SCALE GENOMIC DNA]</scope>
    <source>
        <strain evidence="1 2">DSM 15867</strain>
    </source>
</reference>
<proteinExistence type="predicted"/>
<evidence type="ECO:0000313" key="2">
    <source>
        <dbReference type="Proteomes" id="UP000574769"/>
    </source>
</evidence>
<dbReference type="Proteomes" id="UP000574769">
    <property type="component" value="Unassembled WGS sequence"/>
</dbReference>
<accession>A0A7W7AL07</accession>
<dbReference type="RefSeq" id="WP_184116389.1">
    <property type="nucleotide sequence ID" value="NZ_JACHNY010000007.1"/>
</dbReference>
<sequence length="145" mass="15834">MSTAPNYDPDLAQAIDDLAPIAAELLAAEKRRDDLPPQTADSVRDQLNEQIEDLLAIFDVRAGRLAMEPDALRLIVTEAARLVGRGPKPSPHDLERALSDMVHVATADDRIAHLRRSRAQAAVERTTRARVAANNALIAFQALRA</sequence>
<comment type="caution">
    <text evidence="1">The sequence shown here is derived from an EMBL/GenBank/DDBJ whole genome shotgun (WGS) entry which is preliminary data.</text>
</comment>